<dbReference type="HOGENOM" id="CLU_966487_0_0_1"/>
<dbReference type="AlphaFoldDB" id="G3JMU9"/>
<dbReference type="GeneID" id="18168564"/>
<evidence type="ECO:0000313" key="4">
    <source>
        <dbReference type="Proteomes" id="UP000001610"/>
    </source>
</evidence>
<dbReference type="eggNOG" id="ENOG502S2G1">
    <property type="taxonomic scope" value="Eukaryota"/>
</dbReference>
<feature type="domain" description="DUF4396" evidence="2">
    <location>
        <begin position="149"/>
        <end position="285"/>
    </location>
</feature>
<sequence>MLSISEPYQLSCVISRVSLLHHHLPPAILASGRHATNIISHKSHASPPGPCIGTVQRITDVDTRFPSACCIVPFSRRRAMNCHTASRLAGRALSAHRSLFPNYRSVPRLVTRQVAHTTARPDKCCAASGKSKLPQGEQQPVGFWASRTTWRRASVNTLRCLVGCTTGDFSAMWLLQTQCPELGMPTIMGLAMAAGISTSMVLETVLLRLGRDGLSWPAAAKTAAGMSLISMVTMELAENVVDYSLTGGAVAFDSPAFWLAALVSMGAGFLAPLPYNYHRLRKYGKACH</sequence>
<feature type="transmembrane region" description="Helical" evidence="1">
    <location>
        <begin position="187"/>
        <end position="206"/>
    </location>
</feature>
<keyword evidence="1" id="KW-1133">Transmembrane helix</keyword>
<feature type="transmembrane region" description="Helical" evidence="1">
    <location>
        <begin position="257"/>
        <end position="275"/>
    </location>
</feature>
<dbReference type="InParanoid" id="G3JMU9"/>
<keyword evidence="1" id="KW-0812">Transmembrane</keyword>
<dbReference type="Pfam" id="PF14342">
    <property type="entry name" value="DUF4396"/>
    <property type="match status" value="1"/>
</dbReference>
<evidence type="ECO:0000313" key="3">
    <source>
        <dbReference type="EMBL" id="EGX90131.1"/>
    </source>
</evidence>
<dbReference type="STRING" id="983644.G3JMU9"/>
<protein>
    <recommendedName>
        <fullName evidence="2">DUF4396 domain-containing protein</fullName>
    </recommendedName>
</protein>
<name>G3JMU9_CORMM</name>
<dbReference type="RefSeq" id="XP_006671754.1">
    <property type="nucleotide sequence ID" value="XM_006671691.1"/>
</dbReference>
<dbReference type="VEuPathDB" id="FungiDB:CCM_06550"/>
<evidence type="ECO:0000259" key="2">
    <source>
        <dbReference type="Pfam" id="PF14342"/>
    </source>
</evidence>
<dbReference type="Proteomes" id="UP000001610">
    <property type="component" value="Unassembled WGS sequence"/>
</dbReference>
<keyword evidence="4" id="KW-1185">Reference proteome</keyword>
<evidence type="ECO:0000256" key="1">
    <source>
        <dbReference type="SAM" id="Phobius"/>
    </source>
</evidence>
<proteinExistence type="predicted"/>
<dbReference type="EMBL" id="JH126403">
    <property type="protein sequence ID" value="EGX90131.1"/>
    <property type="molecule type" value="Genomic_DNA"/>
</dbReference>
<feature type="transmembrane region" description="Helical" evidence="1">
    <location>
        <begin position="218"/>
        <end position="237"/>
    </location>
</feature>
<reference evidence="3 4" key="1">
    <citation type="journal article" date="2011" name="Genome Biol.">
        <title>Genome sequence of the insect pathogenic fungus Cordyceps militaris, a valued traditional Chinese medicine.</title>
        <authorList>
            <person name="Zheng P."/>
            <person name="Xia Y."/>
            <person name="Xiao G."/>
            <person name="Xiong C."/>
            <person name="Hu X."/>
            <person name="Zhang S."/>
            <person name="Zheng H."/>
            <person name="Huang Y."/>
            <person name="Zhou Y."/>
            <person name="Wang S."/>
            <person name="Zhao G.P."/>
            <person name="Liu X."/>
            <person name="St Leger R.J."/>
            <person name="Wang C."/>
        </authorList>
    </citation>
    <scope>NUCLEOTIDE SEQUENCE [LARGE SCALE GENOMIC DNA]</scope>
    <source>
        <strain evidence="3 4">CM01</strain>
    </source>
</reference>
<gene>
    <name evidence="3" type="ORF">CCM_06550</name>
</gene>
<dbReference type="OrthoDB" id="2128064at2759"/>
<dbReference type="InterPro" id="IPR025509">
    <property type="entry name" value="DUF4396"/>
</dbReference>
<accession>G3JMU9</accession>
<keyword evidence="1" id="KW-0472">Membrane</keyword>
<dbReference type="KEGG" id="cmt:CCM_06550"/>
<organism evidence="3 4">
    <name type="scientific">Cordyceps militaris (strain CM01)</name>
    <name type="common">Caterpillar fungus</name>
    <dbReference type="NCBI Taxonomy" id="983644"/>
    <lineage>
        <taxon>Eukaryota</taxon>
        <taxon>Fungi</taxon>
        <taxon>Dikarya</taxon>
        <taxon>Ascomycota</taxon>
        <taxon>Pezizomycotina</taxon>
        <taxon>Sordariomycetes</taxon>
        <taxon>Hypocreomycetidae</taxon>
        <taxon>Hypocreales</taxon>
        <taxon>Cordycipitaceae</taxon>
        <taxon>Cordyceps</taxon>
    </lineage>
</organism>